<sequence length="162" mass="18332">MEDMVHSPLICSTSILQAESHNHVLEQTHGSRHSERSLVYIFGGHEDLIISCITIHKTQNLVAGGSVDQCLCNGHRVFIFWSGPIKIPEVHAHPPSAIFLLYGHDARNPFGVPASPNKSGFQHFFYFFLHLDQNFCFHLSCSLLERSKPTLEGKPMLYYFPI</sequence>
<protein>
    <submittedName>
        <fullName evidence="1">Uncharacterized protein</fullName>
    </submittedName>
</protein>
<proteinExistence type="predicted"/>
<dbReference type="Gramene" id="PAN24295">
    <property type="protein sequence ID" value="PAN24295"/>
    <property type="gene ID" value="PAHAL_4G093100"/>
</dbReference>
<evidence type="ECO:0000313" key="1">
    <source>
        <dbReference type="EMBL" id="PAN24295.1"/>
    </source>
</evidence>
<name>A0A2S3HJW4_9POAL</name>
<reference evidence="1" key="1">
    <citation type="submission" date="2018-04" db="EMBL/GenBank/DDBJ databases">
        <title>WGS assembly of Panicum hallii.</title>
        <authorList>
            <person name="Lovell J."/>
            <person name="Jenkins J."/>
            <person name="Lowry D."/>
            <person name="Mamidi S."/>
            <person name="Sreedasyam A."/>
            <person name="Weng X."/>
            <person name="Barry K."/>
            <person name="Bonette J."/>
            <person name="Campitelli B."/>
            <person name="Daum C."/>
            <person name="Gordon S."/>
            <person name="Gould B."/>
            <person name="Lipzen A."/>
            <person name="Macqueen A."/>
            <person name="Palacio-Mejia J."/>
            <person name="Plott C."/>
            <person name="Shakirov E."/>
            <person name="Shu S."/>
            <person name="Yoshinaga Y."/>
            <person name="Zane M."/>
            <person name="Rokhsar D."/>
            <person name="Grimwood J."/>
            <person name="Schmutz J."/>
            <person name="Juenger T."/>
        </authorList>
    </citation>
    <scope>NUCLEOTIDE SEQUENCE [LARGE SCALE GENOMIC DNA]</scope>
    <source>
        <strain evidence="1">FIL2</strain>
    </source>
</reference>
<gene>
    <name evidence="1" type="ORF">PAHAL_4G093100</name>
</gene>
<dbReference type="AlphaFoldDB" id="A0A2S3HJW4"/>
<accession>A0A2S3HJW4</accession>
<dbReference type="Proteomes" id="UP000243499">
    <property type="component" value="Chromosome 4"/>
</dbReference>
<organism evidence="1">
    <name type="scientific">Panicum hallii</name>
    <dbReference type="NCBI Taxonomy" id="206008"/>
    <lineage>
        <taxon>Eukaryota</taxon>
        <taxon>Viridiplantae</taxon>
        <taxon>Streptophyta</taxon>
        <taxon>Embryophyta</taxon>
        <taxon>Tracheophyta</taxon>
        <taxon>Spermatophyta</taxon>
        <taxon>Magnoliopsida</taxon>
        <taxon>Liliopsida</taxon>
        <taxon>Poales</taxon>
        <taxon>Poaceae</taxon>
        <taxon>PACMAD clade</taxon>
        <taxon>Panicoideae</taxon>
        <taxon>Panicodae</taxon>
        <taxon>Paniceae</taxon>
        <taxon>Panicinae</taxon>
        <taxon>Panicum</taxon>
        <taxon>Panicum sect. Panicum</taxon>
    </lineage>
</organism>
<dbReference type="EMBL" id="CM008049">
    <property type="protein sequence ID" value="PAN24295.1"/>
    <property type="molecule type" value="Genomic_DNA"/>
</dbReference>